<dbReference type="SUPFAM" id="SSF52317">
    <property type="entry name" value="Class I glutamine amidotransferase-like"/>
    <property type="match status" value="1"/>
</dbReference>
<comment type="catalytic activity">
    <reaction evidence="2">
        <text>4-(gamma-L-glutamylamino)butanoate + H2O = 4-aminobutanoate + L-glutamate</text>
        <dbReference type="Rhea" id="RHEA:19737"/>
        <dbReference type="ChEBI" id="CHEBI:15377"/>
        <dbReference type="ChEBI" id="CHEBI:29985"/>
        <dbReference type="ChEBI" id="CHEBI:58800"/>
        <dbReference type="ChEBI" id="CHEBI:59888"/>
        <dbReference type="EC" id="3.5.1.94"/>
    </reaction>
</comment>
<dbReference type="GO" id="GO:0016740">
    <property type="term" value="F:transferase activity"/>
    <property type="evidence" value="ECO:0007669"/>
    <property type="project" value="UniProtKB-KW"/>
</dbReference>
<dbReference type="EC" id="3.5.1.94" evidence="5"/>
<dbReference type="RefSeq" id="WP_068882883.1">
    <property type="nucleotide sequence ID" value="NZ_LNTU01000034.1"/>
</dbReference>
<dbReference type="InterPro" id="IPR029062">
    <property type="entry name" value="Class_I_gatase-like"/>
</dbReference>
<keyword evidence="6" id="KW-0808">Transferase</keyword>
<dbReference type="GO" id="GO:0005829">
    <property type="term" value="C:cytosol"/>
    <property type="evidence" value="ECO:0007669"/>
    <property type="project" value="TreeGrafter"/>
</dbReference>
<evidence type="ECO:0000256" key="2">
    <source>
        <dbReference type="ARBA" id="ARBA00052718"/>
    </source>
</evidence>
<evidence type="ECO:0000256" key="5">
    <source>
        <dbReference type="ARBA" id="ARBA00066788"/>
    </source>
</evidence>
<dbReference type="PROSITE" id="PS51273">
    <property type="entry name" value="GATASE_TYPE_1"/>
    <property type="match status" value="1"/>
</dbReference>
<evidence type="ECO:0000256" key="1">
    <source>
        <dbReference type="ARBA" id="ARBA00011083"/>
    </source>
</evidence>
<accession>A0A135HSH7</accession>
<sequence length="259" mass="27746">MSHPSKPLVAVTSDVRVFENYTWHAAPDQYLTAAIEGAEVTPLMVPSYGDALDLDAILGAVDGVLVTGSKSNVHPSLYGAEPTEAHEPFDPARDATSLPLIRHAIELGVPLLAICRGIQELNVALGGTLATEIQELADRIDHRAPESESQAERFAIRHPVRIKPGSCLASIMEADAVQVNSVHRQAIDNPAPRLEIEATAEDGTIEAVSVKAAKSFAVGVQWHPEYWVRTDSASRKVFAAFGDAVRAHKAARARLAAAE</sequence>
<comment type="function">
    <text evidence="3">Involved in the breakdown of putrescine via hydrolysis of the gamma-glutamyl linkage of gamma-glutamyl-gamma-aminobutyrate.</text>
</comment>
<dbReference type="STRING" id="1494590.ATN84_14640"/>
<dbReference type="OrthoDB" id="9813383at2"/>
<comment type="similarity">
    <text evidence="1">Belongs to the peptidase C26 family.</text>
</comment>
<dbReference type="CDD" id="cd01745">
    <property type="entry name" value="GATase1_2"/>
    <property type="match status" value="1"/>
</dbReference>
<evidence type="ECO:0000256" key="3">
    <source>
        <dbReference type="ARBA" id="ARBA00055068"/>
    </source>
</evidence>
<comment type="pathway">
    <text evidence="4">Amine and polyamine degradation; putrescine degradation; 4-aminobutanoate from putrescine: step 4/4.</text>
</comment>
<keyword evidence="7" id="KW-1185">Reference proteome</keyword>
<keyword evidence="6" id="KW-0315">Glutamine amidotransferase</keyword>
<dbReference type="PANTHER" id="PTHR43235">
    <property type="entry name" value="GLUTAMINE AMIDOTRANSFERASE PB2B2.05-RELATED"/>
    <property type="match status" value="1"/>
</dbReference>
<dbReference type="Gene3D" id="3.40.50.880">
    <property type="match status" value="1"/>
</dbReference>
<comment type="caution">
    <text evidence="6">The sequence shown here is derived from an EMBL/GenBank/DDBJ whole genome shotgun (WGS) entry which is preliminary data.</text>
</comment>
<evidence type="ECO:0000313" key="7">
    <source>
        <dbReference type="Proteomes" id="UP000070107"/>
    </source>
</evidence>
<proteinExistence type="inferred from homology"/>
<dbReference type="AlphaFoldDB" id="A0A135HSH7"/>
<gene>
    <name evidence="6" type="ORF">ATN84_14640</name>
</gene>
<name>A0A135HSH7_9HYPH</name>
<dbReference type="FunFam" id="3.40.50.880:FF:000030">
    <property type="entry name" value="Gamma-glutamyl-gamma-aminobutyrate hydrolase PuuD"/>
    <property type="match status" value="1"/>
</dbReference>
<evidence type="ECO:0000313" key="6">
    <source>
        <dbReference type="EMBL" id="KXF76139.1"/>
    </source>
</evidence>
<dbReference type="InterPro" id="IPR044668">
    <property type="entry name" value="PuuD-like"/>
</dbReference>
<reference evidence="6 7" key="1">
    <citation type="submission" date="2015-11" db="EMBL/GenBank/DDBJ databases">
        <title>Draft genome sequence of Paramesorhizobium deserti A-3-E, a strain highly resistant to diverse beta-lactam antibiotics.</title>
        <authorList>
            <person name="Lv R."/>
            <person name="Yang X."/>
            <person name="Fang N."/>
            <person name="Guo J."/>
            <person name="Luo X."/>
            <person name="Peng F."/>
            <person name="Yang R."/>
            <person name="Cui Y."/>
            <person name="Fang C."/>
            <person name="Song Y."/>
        </authorList>
    </citation>
    <scope>NUCLEOTIDE SEQUENCE [LARGE SCALE GENOMIC DNA]</scope>
    <source>
        <strain evidence="6 7">A-3-E</strain>
    </source>
</reference>
<dbReference type="EMBL" id="LNTU01000034">
    <property type="protein sequence ID" value="KXF76139.1"/>
    <property type="molecule type" value="Genomic_DNA"/>
</dbReference>
<dbReference type="InterPro" id="IPR011697">
    <property type="entry name" value="Peptidase_C26"/>
</dbReference>
<dbReference type="GO" id="GO:0033969">
    <property type="term" value="F:gamma-glutamyl-gamma-aminobutyrate hydrolase activity"/>
    <property type="evidence" value="ECO:0007669"/>
    <property type="project" value="UniProtKB-EC"/>
</dbReference>
<dbReference type="GO" id="GO:0006598">
    <property type="term" value="P:polyamine catabolic process"/>
    <property type="evidence" value="ECO:0007669"/>
    <property type="project" value="TreeGrafter"/>
</dbReference>
<dbReference type="Pfam" id="PF07722">
    <property type="entry name" value="Peptidase_C26"/>
    <property type="match status" value="1"/>
</dbReference>
<evidence type="ECO:0000256" key="4">
    <source>
        <dbReference type="ARBA" id="ARBA00060634"/>
    </source>
</evidence>
<organism evidence="6 7">
    <name type="scientific">Paramesorhizobium deserti</name>
    <dbReference type="NCBI Taxonomy" id="1494590"/>
    <lineage>
        <taxon>Bacteria</taxon>
        <taxon>Pseudomonadati</taxon>
        <taxon>Pseudomonadota</taxon>
        <taxon>Alphaproteobacteria</taxon>
        <taxon>Hyphomicrobiales</taxon>
        <taxon>Phyllobacteriaceae</taxon>
        <taxon>Paramesorhizobium</taxon>
    </lineage>
</organism>
<protein>
    <recommendedName>
        <fullName evidence="5">gamma-glutamyl-gamma-aminobutyrate hydrolase</fullName>
        <ecNumber evidence="5">3.5.1.94</ecNumber>
    </recommendedName>
</protein>
<dbReference type="PANTHER" id="PTHR43235:SF1">
    <property type="entry name" value="GLUTAMINE AMIDOTRANSFERASE PB2B2.05-RELATED"/>
    <property type="match status" value="1"/>
</dbReference>
<dbReference type="Proteomes" id="UP000070107">
    <property type="component" value="Unassembled WGS sequence"/>
</dbReference>